<dbReference type="AlphaFoldDB" id="A0A6L9Y255"/>
<dbReference type="PROSITE" id="PS50932">
    <property type="entry name" value="HTH_LACI_2"/>
    <property type="match status" value="1"/>
</dbReference>
<dbReference type="InterPro" id="IPR010982">
    <property type="entry name" value="Lambda_DNA-bd_dom_sf"/>
</dbReference>
<dbReference type="GO" id="GO:0003700">
    <property type="term" value="F:DNA-binding transcription factor activity"/>
    <property type="evidence" value="ECO:0007669"/>
    <property type="project" value="TreeGrafter"/>
</dbReference>
<accession>A0A6L9Y255</accession>
<dbReference type="SUPFAM" id="SSF53822">
    <property type="entry name" value="Periplasmic binding protein-like I"/>
    <property type="match status" value="1"/>
</dbReference>
<dbReference type="Gene3D" id="1.10.260.40">
    <property type="entry name" value="lambda repressor-like DNA-binding domains"/>
    <property type="match status" value="1"/>
</dbReference>
<dbReference type="SMART" id="SM00354">
    <property type="entry name" value="HTH_LACI"/>
    <property type="match status" value="1"/>
</dbReference>
<dbReference type="CDD" id="cd06267">
    <property type="entry name" value="PBP1_LacI_sugar_binding-like"/>
    <property type="match status" value="1"/>
</dbReference>
<organism evidence="5 6">
    <name type="scientific">Leifsonia tongyongensis</name>
    <dbReference type="NCBI Taxonomy" id="1268043"/>
    <lineage>
        <taxon>Bacteria</taxon>
        <taxon>Bacillati</taxon>
        <taxon>Actinomycetota</taxon>
        <taxon>Actinomycetes</taxon>
        <taxon>Micrococcales</taxon>
        <taxon>Microbacteriaceae</taxon>
        <taxon>Leifsonia</taxon>
    </lineage>
</organism>
<proteinExistence type="predicted"/>
<dbReference type="EMBL" id="JAAGWY010000004">
    <property type="protein sequence ID" value="NEN07368.1"/>
    <property type="molecule type" value="Genomic_DNA"/>
</dbReference>
<keyword evidence="3" id="KW-0804">Transcription</keyword>
<keyword evidence="2" id="KW-0238">DNA-binding</keyword>
<evidence type="ECO:0000313" key="6">
    <source>
        <dbReference type="Proteomes" id="UP000474967"/>
    </source>
</evidence>
<dbReference type="InterPro" id="IPR046335">
    <property type="entry name" value="LacI/GalR-like_sensor"/>
</dbReference>
<dbReference type="Pfam" id="PF00356">
    <property type="entry name" value="LacI"/>
    <property type="match status" value="1"/>
</dbReference>
<gene>
    <name evidence="5" type="ORF">G3T36_16030</name>
</gene>
<protein>
    <submittedName>
        <fullName evidence="5">LacI family transcriptional regulator</fullName>
    </submittedName>
</protein>
<dbReference type="SUPFAM" id="SSF47413">
    <property type="entry name" value="lambda repressor-like DNA-binding domains"/>
    <property type="match status" value="1"/>
</dbReference>
<dbReference type="Proteomes" id="UP000474967">
    <property type="component" value="Unassembled WGS sequence"/>
</dbReference>
<reference evidence="5 6" key="1">
    <citation type="journal article" date="2014" name="J. Microbiol.">
        <title>Diaminobutyricibacter tongyongensis gen. nov., sp. nov. and Homoserinibacter gongjuensis gen. nov., sp. nov. belong to the family Microbacteriaceae.</title>
        <authorList>
            <person name="Kim S.J."/>
            <person name="Ahn J.H."/>
            <person name="Weon H.Y."/>
            <person name="Hamada M."/>
            <person name="Suzuki K."/>
            <person name="Kwon S.W."/>
        </authorList>
    </citation>
    <scope>NUCLEOTIDE SEQUENCE [LARGE SCALE GENOMIC DNA]</scope>
    <source>
        <strain evidence="5 6">NBRC 108724</strain>
    </source>
</reference>
<dbReference type="CDD" id="cd01392">
    <property type="entry name" value="HTH_LacI"/>
    <property type="match status" value="1"/>
</dbReference>
<feature type="domain" description="HTH lacI-type" evidence="4">
    <location>
        <begin position="5"/>
        <end position="59"/>
    </location>
</feature>
<evidence type="ECO:0000313" key="5">
    <source>
        <dbReference type="EMBL" id="NEN07368.1"/>
    </source>
</evidence>
<dbReference type="Pfam" id="PF13377">
    <property type="entry name" value="Peripla_BP_3"/>
    <property type="match status" value="1"/>
</dbReference>
<dbReference type="InterPro" id="IPR000843">
    <property type="entry name" value="HTH_LacI"/>
</dbReference>
<evidence type="ECO:0000256" key="3">
    <source>
        <dbReference type="ARBA" id="ARBA00023163"/>
    </source>
</evidence>
<keyword evidence="1" id="KW-0805">Transcription regulation</keyword>
<dbReference type="GO" id="GO:0000976">
    <property type="term" value="F:transcription cis-regulatory region binding"/>
    <property type="evidence" value="ECO:0007669"/>
    <property type="project" value="TreeGrafter"/>
</dbReference>
<evidence type="ECO:0000256" key="1">
    <source>
        <dbReference type="ARBA" id="ARBA00023015"/>
    </source>
</evidence>
<evidence type="ECO:0000259" key="4">
    <source>
        <dbReference type="PROSITE" id="PS50932"/>
    </source>
</evidence>
<dbReference type="Gene3D" id="3.40.50.2300">
    <property type="match status" value="2"/>
</dbReference>
<evidence type="ECO:0000256" key="2">
    <source>
        <dbReference type="ARBA" id="ARBA00023125"/>
    </source>
</evidence>
<dbReference type="PANTHER" id="PTHR30146">
    <property type="entry name" value="LACI-RELATED TRANSCRIPTIONAL REPRESSOR"/>
    <property type="match status" value="1"/>
</dbReference>
<sequence>MALQPTINDVARAAGVSKGLVSLALNDRAGVAPDTRARILEAAEELGWHPNPSARGLTSRRAYALGLIVRRDPSIIEADPFFSAFIAGVETVLADRGQVLVLSVVPDVESEAKAYTRLAHDKRVDGFLITDLLADDHRIHLIEGLGMHAVTLGEPNVDSTFPVVTRDYDKGIAALADHLMELGHRRIAHVSGDERMLHGRLRREQFERSMSDAGLQAVVVPTDFSPEQGAAATEALLDSAEPPTAIIYGNDPMAIAGMSVAHRRGLRVPGDLSVTGLDGSQIGTYVYPSLTTLRNDPTEWGLAAASSLLRLIEEGASDDVALPPAELVVRASTAPPARP</sequence>
<name>A0A6L9Y255_9MICO</name>
<keyword evidence="6" id="KW-1185">Reference proteome</keyword>
<comment type="caution">
    <text evidence="5">The sequence shown here is derived from an EMBL/GenBank/DDBJ whole genome shotgun (WGS) entry which is preliminary data.</text>
</comment>
<dbReference type="PANTHER" id="PTHR30146:SF155">
    <property type="entry name" value="ALANINE RACEMASE"/>
    <property type="match status" value="1"/>
</dbReference>
<dbReference type="InterPro" id="IPR028082">
    <property type="entry name" value="Peripla_BP_I"/>
</dbReference>